<organism evidence="1 2">
    <name type="scientific">Pedobacter steynii</name>
    <dbReference type="NCBI Taxonomy" id="430522"/>
    <lineage>
        <taxon>Bacteria</taxon>
        <taxon>Pseudomonadati</taxon>
        <taxon>Bacteroidota</taxon>
        <taxon>Sphingobacteriia</taxon>
        <taxon>Sphingobacteriales</taxon>
        <taxon>Sphingobacteriaceae</taxon>
        <taxon>Pedobacter</taxon>
    </lineage>
</organism>
<dbReference type="EMBL" id="CP017141">
    <property type="protein sequence ID" value="AOM76209.1"/>
    <property type="molecule type" value="Genomic_DNA"/>
</dbReference>
<name>A0A1D7QCD1_9SPHI</name>
<keyword evidence="2" id="KW-1185">Reference proteome</keyword>
<evidence type="ECO:0008006" key="3">
    <source>
        <dbReference type="Google" id="ProtNLM"/>
    </source>
</evidence>
<dbReference type="RefSeq" id="WP_069377905.1">
    <property type="nucleotide sequence ID" value="NZ_CP017141.1"/>
</dbReference>
<dbReference type="AlphaFoldDB" id="A0A1D7QCD1"/>
<dbReference type="Proteomes" id="UP000094313">
    <property type="component" value="Chromosome"/>
</dbReference>
<accession>A0A1D7QCD1</accession>
<dbReference type="Gene3D" id="1.25.40.390">
    <property type="match status" value="1"/>
</dbReference>
<dbReference type="PROSITE" id="PS51257">
    <property type="entry name" value="PROKAR_LIPOPROTEIN"/>
    <property type="match status" value="1"/>
</dbReference>
<dbReference type="KEGG" id="psty:BFS30_02935"/>
<dbReference type="InterPro" id="IPR041662">
    <property type="entry name" value="SusD-like_2"/>
</dbReference>
<evidence type="ECO:0000313" key="1">
    <source>
        <dbReference type="EMBL" id="AOM76209.1"/>
    </source>
</evidence>
<evidence type="ECO:0000313" key="2">
    <source>
        <dbReference type="Proteomes" id="UP000094313"/>
    </source>
</evidence>
<dbReference type="OrthoDB" id="9766256at2"/>
<sequence length="498" mass="55427">MKTIHKMLGIGLLMVTTSSCLKYDELRENPNNPASVPPSLLFTAVTPGPVSSFSDSYQDPQYHTFATADSGPLSYKYGGGTFYYGGSSAGNSTLRNIEKMIQEAETAKTPVYVILAKFLKAYYYSIMTRQMGDIPLSEALQGAKFPKPKYDTQKSVFIQCLNWLDESNNELAAYISANPGATLDGDIYYSGDLKKWQKAINAYTIRMLILLSKKEGDAQLNVKGRFQNMIQNPAKYPLFSSINDNMQLSHRDEDGFRGTYNPNTGILREGVLYVDTYIDLLKKYQDPRLQIVADPTPKALAANPTNETAVRADFASYTGASAAVTAIANNQRKNNGELSKPNEKRFWNFVGQPSILLGYSEQELNIAEAANRGWITEDAKTHYDKGVAASMSFYNAPIGDYLTTKAPYIGGAAGLKRIHEQMYLSLAENSGSEAWFLNRRTGVPEFKFSGVNSVTKLPVRWAYPSSENTDNTENYRAALRAQFGTEVDDRDQIMWLLK</sequence>
<reference evidence="1 2" key="1">
    <citation type="submission" date="2016-08" db="EMBL/GenBank/DDBJ databases">
        <authorList>
            <person name="Seilhamer J.J."/>
        </authorList>
    </citation>
    <scope>NUCLEOTIDE SEQUENCE [LARGE SCALE GENOMIC DNA]</scope>
    <source>
        <strain evidence="1 2">DX4</strain>
    </source>
</reference>
<dbReference type="Pfam" id="PF12771">
    <property type="entry name" value="SusD-like_2"/>
    <property type="match status" value="1"/>
</dbReference>
<gene>
    <name evidence="1" type="ORF">BFS30_02935</name>
</gene>
<dbReference type="InterPro" id="IPR011990">
    <property type="entry name" value="TPR-like_helical_dom_sf"/>
</dbReference>
<dbReference type="SUPFAM" id="SSF48452">
    <property type="entry name" value="TPR-like"/>
    <property type="match status" value="1"/>
</dbReference>
<protein>
    <recommendedName>
        <fullName evidence="3">Starch-binding associating with outer membrane</fullName>
    </recommendedName>
</protein>
<proteinExistence type="predicted"/>